<gene>
    <name evidence="4" type="ORF">PYK22_02220</name>
</gene>
<feature type="transmembrane region" description="Helical" evidence="3">
    <location>
        <begin position="32"/>
        <end position="51"/>
    </location>
</feature>
<reference evidence="4 5" key="1">
    <citation type="submission" date="2013-12" db="EMBL/GenBank/DDBJ databases">
        <authorList>
            <person name="Stott M."/>
        </authorList>
    </citation>
    <scope>NUCLEOTIDE SEQUENCE [LARGE SCALE GENOMIC DNA]</scope>
    <source>
        <strain evidence="4 5">K22</strain>
    </source>
</reference>
<dbReference type="RefSeq" id="WP_041977189.1">
    <property type="nucleotide sequence ID" value="NZ_CBXV010000007.1"/>
</dbReference>
<keyword evidence="5" id="KW-1185">Reference proteome</keyword>
<feature type="region of interest" description="Disordered" evidence="2">
    <location>
        <begin position="203"/>
        <end position="225"/>
    </location>
</feature>
<protein>
    <submittedName>
        <fullName evidence="4">Tfp pilus assembly protein PilN</fullName>
    </submittedName>
</protein>
<proteinExistence type="predicted"/>
<reference evidence="4 5" key="2">
    <citation type="submission" date="2015-01" db="EMBL/GenBank/DDBJ databases">
        <title>Complete genome sequence of Pyrinomonas methylaliphatogenes type strain K22T.</title>
        <authorList>
            <person name="Lee K.C.Y."/>
            <person name="Power J.F."/>
            <person name="Dunfield P.F."/>
            <person name="Morgan X.C."/>
            <person name="Huttenhower C."/>
            <person name="Stott M.B."/>
        </authorList>
    </citation>
    <scope>NUCLEOTIDE SEQUENCE [LARGE SCALE GENOMIC DNA]</scope>
    <source>
        <strain evidence="4 5">K22</strain>
    </source>
</reference>
<name>A0A0B6WYN5_9BACT</name>
<feature type="coiled-coil region" evidence="1">
    <location>
        <begin position="50"/>
        <end position="101"/>
    </location>
</feature>
<dbReference type="PANTHER" id="PTHR40278">
    <property type="entry name" value="DNA UTILIZATION PROTEIN HOFN"/>
    <property type="match status" value="1"/>
</dbReference>
<keyword evidence="3" id="KW-0472">Membrane</keyword>
<feature type="compositionally biased region" description="Low complexity" evidence="2">
    <location>
        <begin position="208"/>
        <end position="219"/>
    </location>
</feature>
<evidence type="ECO:0000256" key="1">
    <source>
        <dbReference type="SAM" id="Coils"/>
    </source>
</evidence>
<accession>A0A0B6WYN5</accession>
<dbReference type="Proteomes" id="UP000031518">
    <property type="component" value="Unassembled WGS sequence"/>
</dbReference>
<keyword evidence="3" id="KW-1133">Transmembrane helix</keyword>
<evidence type="ECO:0000256" key="2">
    <source>
        <dbReference type="SAM" id="MobiDB-lite"/>
    </source>
</evidence>
<keyword evidence="1" id="KW-0175">Coiled coil</keyword>
<dbReference type="STRING" id="454194.PYK22_02220"/>
<dbReference type="InterPro" id="IPR007813">
    <property type="entry name" value="PilN"/>
</dbReference>
<dbReference type="InterPro" id="IPR052534">
    <property type="entry name" value="Extracell_DNA_Util/SecSys_Comp"/>
</dbReference>
<keyword evidence="3" id="KW-0812">Transmembrane</keyword>
<sequence length="225" mass="24412">MIRINLLNSVTDRPRGVQAIETRVAQGPTQTYLMLIVIGALLLLGMGFDLMSARARRADAQAELDRQRQIAAQMASIKKEQAELEKKIKEIEARIEAIRKLRASQQGPVAVLSAINERLPLMGAFRLDSIEQKGSELVIRGDSPSEAAVTQFGRSLEFSGGLFSNVNIETQRKALEVPASTNGAGKVVQKPETVTFTIKCQYTPPQAPTANSANNQSAAGQIAQK</sequence>
<evidence type="ECO:0000313" key="4">
    <source>
        <dbReference type="EMBL" id="CDM66206.1"/>
    </source>
</evidence>
<dbReference type="Pfam" id="PF05137">
    <property type="entry name" value="PilN"/>
    <property type="match status" value="1"/>
</dbReference>
<dbReference type="PANTHER" id="PTHR40278:SF1">
    <property type="entry name" value="DNA UTILIZATION PROTEIN HOFN"/>
    <property type="match status" value="1"/>
</dbReference>
<dbReference type="EMBL" id="CBXV010000007">
    <property type="protein sequence ID" value="CDM66206.1"/>
    <property type="molecule type" value="Genomic_DNA"/>
</dbReference>
<evidence type="ECO:0000256" key="3">
    <source>
        <dbReference type="SAM" id="Phobius"/>
    </source>
</evidence>
<organism evidence="4 5">
    <name type="scientific">Pyrinomonas methylaliphatogenes</name>
    <dbReference type="NCBI Taxonomy" id="454194"/>
    <lineage>
        <taxon>Bacteria</taxon>
        <taxon>Pseudomonadati</taxon>
        <taxon>Acidobacteriota</taxon>
        <taxon>Blastocatellia</taxon>
        <taxon>Blastocatellales</taxon>
        <taxon>Pyrinomonadaceae</taxon>
        <taxon>Pyrinomonas</taxon>
    </lineage>
</organism>
<dbReference type="AlphaFoldDB" id="A0A0B6WYN5"/>
<evidence type="ECO:0000313" key="5">
    <source>
        <dbReference type="Proteomes" id="UP000031518"/>
    </source>
</evidence>